<proteinExistence type="predicted"/>
<dbReference type="EMBL" id="AHCD03000044">
    <property type="protein sequence ID" value="KAF7781191.1"/>
    <property type="molecule type" value="Genomic_DNA"/>
</dbReference>
<reference evidence="1 2" key="1">
    <citation type="journal article" date="2012" name="J. Bacteriol.">
        <title>Genome sequence of the cycloprodigiosin-producing bacterial strain Pseudoalteromonas rubra ATCC 29570(T).</title>
        <authorList>
            <person name="Xie B.B."/>
            <person name="Shu Y.L."/>
            <person name="Qin Q.L."/>
            <person name="Rong J.C."/>
            <person name="Zhang X.Y."/>
            <person name="Chen X.L."/>
            <person name="Zhou B.C."/>
            <person name="Zhang Y.Z."/>
        </authorList>
    </citation>
    <scope>NUCLEOTIDE SEQUENCE [LARGE SCALE GENOMIC DNA]</scope>
    <source>
        <strain evidence="1 2">DSM 6842</strain>
    </source>
</reference>
<organism evidence="1 2">
    <name type="scientific">Pseudoalteromonas rubra</name>
    <dbReference type="NCBI Taxonomy" id="43658"/>
    <lineage>
        <taxon>Bacteria</taxon>
        <taxon>Pseudomonadati</taxon>
        <taxon>Pseudomonadota</taxon>
        <taxon>Gammaproteobacteria</taxon>
        <taxon>Alteromonadales</taxon>
        <taxon>Pseudoalteromonadaceae</taxon>
        <taxon>Pseudoalteromonas</taxon>
    </lineage>
</organism>
<name>A0A8T0C1R5_9GAMM</name>
<comment type="caution">
    <text evidence="1">The sequence shown here is derived from an EMBL/GenBank/DDBJ whole genome shotgun (WGS) entry which is preliminary data.</text>
</comment>
<sequence>MSIKEVAKVLNSLVKKVSCESCQSQVLETTKLECGGLCMRCFMKQNSGFRPSQLRSIQQRGLTKVLTQWRDLVRQGTPHIRNPEQYNRFHQCYSIFYASVRESLCSDDKRFDAQKVREAIDELKSFSNDDVKDYANELEVFVQRFINTAGKQVIV</sequence>
<evidence type="ECO:0000313" key="2">
    <source>
        <dbReference type="Proteomes" id="UP000016480"/>
    </source>
</evidence>
<accession>A0A8T0C1R5</accession>
<protein>
    <submittedName>
        <fullName evidence="1">Uncharacterized protein</fullName>
    </submittedName>
</protein>
<evidence type="ECO:0000313" key="1">
    <source>
        <dbReference type="EMBL" id="KAF7781191.1"/>
    </source>
</evidence>
<dbReference type="Proteomes" id="UP000016480">
    <property type="component" value="Unassembled WGS sequence"/>
</dbReference>
<dbReference type="AlphaFoldDB" id="A0A8T0C1R5"/>
<gene>
    <name evidence="1" type="ORF">PRUB_b0335</name>
</gene>